<accession>A0A3B3ZJB3</accession>
<evidence type="ECO:0000313" key="8">
    <source>
        <dbReference type="Ensembl" id="ENSPMGP00000004712.1"/>
    </source>
</evidence>
<reference evidence="8" key="2">
    <citation type="submission" date="2025-09" db="UniProtKB">
        <authorList>
            <consortium name="Ensembl"/>
        </authorList>
    </citation>
    <scope>IDENTIFICATION</scope>
</reference>
<dbReference type="Proteomes" id="UP000261520">
    <property type="component" value="Unplaced"/>
</dbReference>
<dbReference type="PANTHER" id="PTHR10780">
    <property type="entry name" value="MITOCHONDRIAL CARRIER HOMOLOG"/>
    <property type="match status" value="1"/>
</dbReference>
<dbReference type="PANTHER" id="PTHR10780:SF3">
    <property type="entry name" value="MITOCHONDRIAL CARRIER HOMOLOG 1"/>
    <property type="match status" value="1"/>
</dbReference>
<keyword evidence="4" id="KW-1000">Mitochondrion outer membrane</keyword>
<evidence type="ECO:0000313" key="9">
    <source>
        <dbReference type="Proteomes" id="UP000261520"/>
    </source>
</evidence>
<keyword evidence="7" id="KW-0472">Membrane</keyword>
<dbReference type="AlphaFoldDB" id="A0A3B3ZJB3"/>
<dbReference type="SUPFAM" id="SSF103506">
    <property type="entry name" value="Mitochondrial carrier"/>
    <property type="match status" value="1"/>
</dbReference>
<evidence type="ECO:0000256" key="7">
    <source>
        <dbReference type="ARBA" id="ARBA00023136"/>
    </source>
</evidence>
<dbReference type="GO" id="GO:0043065">
    <property type="term" value="P:positive regulation of apoptotic process"/>
    <property type="evidence" value="ECO:0007669"/>
    <property type="project" value="TreeGrafter"/>
</dbReference>
<keyword evidence="3" id="KW-0677">Repeat</keyword>
<evidence type="ECO:0000256" key="2">
    <source>
        <dbReference type="ARBA" id="ARBA00022692"/>
    </source>
</evidence>
<keyword evidence="9" id="KW-1185">Reference proteome</keyword>
<evidence type="ECO:0000256" key="1">
    <source>
        <dbReference type="ARBA" id="ARBA00004374"/>
    </source>
</evidence>
<keyword evidence="2" id="KW-0812">Transmembrane</keyword>
<keyword evidence="5" id="KW-1133">Transmembrane helix</keyword>
<dbReference type="GO" id="GO:0005741">
    <property type="term" value="C:mitochondrial outer membrane"/>
    <property type="evidence" value="ECO:0007669"/>
    <property type="project" value="UniProtKB-SubCell"/>
</dbReference>
<evidence type="ECO:0000256" key="5">
    <source>
        <dbReference type="ARBA" id="ARBA00022989"/>
    </source>
</evidence>
<dbReference type="InterPro" id="IPR023395">
    <property type="entry name" value="MCP_dom_sf"/>
</dbReference>
<reference evidence="8" key="1">
    <citation type="submission" date="2025-08" db="UniProtKB">
        <authorList>
            <consortium name="Ensembl"/>
        </authorList>
    </citation>
    <scope>IDENTIFICATION</scope>
</reference>
<sequence>MDPPENQAGAEVSDVDREETPSPAEVLSAAVLLGAGATAIQHPVIYIKLLIQVGHEPLPPTWGTTLFGRKVLYLPGLFSYAQHILQVDGKCGLFRGLSPHIVCCAVSTVVKRKVKQVLHLCPQICPFYLSHILMMVEQYIMYSAPAVLRCMAQFVGREPLYMCVLYRGLVPHVLGELLYLWGYNLLCHFINTYAEDDTVRFRFSLLYPFTLVADLMALNDCGLAAGLPPYSPVFKSWLHCWSHLRSQGNLFRGSSLFFRRVPASVIAAVEL</sequence>
<evidence type="ECO:0000256" key="3">
    <source>
        <dbReference type="ARBA" id="ARBA00022737"/>
    </source>
</evidence>
<comment type="subcellular location">
    <subcellularLocation>
        <location evidence="1">Mitochondrion outer membrane</location>
        <topology evidence="1">Multi-pass membrane protein</topology>
    </subcellularLocation>
</comment>
<keyword evidence="6" id="KW-0496">Mitochondrion</keyword>
<name>A0A3B3ZJB3_9GOBI</name>
<evidence type="ECO:0000256" key="6">
    <source>
        <dbReference type="ARBA" id="ARBA00023128"/>
    </source>
</evidence>
<proteinExistence type="predicted"/>
<dbReference type="Ensembl" id="ENSPMGT00000005003.1">
    <property type="protein sequence ID" value="ENSPMGP00000004712.1"/>
    <property type="gene ID" value="ENSPMGG00000003995.1"/>
</dbReference>
<organism evidence="8 9">
    <name type="scientific">Periophthalmus magnuspinnatus</name>
    <dbReference type="NCBI Taxonomy" id="409849"/>
    <lineage>
        <taxon>Eukaryota</taxon>
        <taxon>Metazoa</taxon>
        <taxon>Chordata</taxon>
        <taxon>Craniata</taxon>
        <taxon>Vertebrata</taxon>
        <taxon>Euteleostomi</taxon>
        <taxon>Actinopterygii</taxon>
        <taxon>Neopterygii</taxon>
        <taxon>Teleostei</taxon>
        <taxon>Neoteleostei</taxon>
        <taxon>Acanthomorphata</taxon>
        <taxon>Gobiaria</taxon>
        <taxon>Gobiiformes</taxon>
        <taxon>Gobioidei</taxon>
        <taxon>Gobiidae</taxon>
        <taxon>Oxudercinae</taxon>
        <taxon>Periophthalmus</taxon>
    </lineage>
</organism>
<evidence type="ECO:0000256" key="4">
    <source>
        <dbReference type="ARBA" id="ARBA00022787"/>
    </source>
</evidence>
<protein>
    <submittedName>
        <fullName evidence="8">Uncharacterized protein</fullName>
    </submittedName>
</protein>
<dbReference type="Gene3D" id="1.50.40.10">
    <property type="entry name" value="Mitochondrial carrier domain"/>
    <property type="match status" value="1"/>
</dbReference>